<keyword evidence="2" id="KW-0812">Transmembrane</keyword>
<keyword evidence="2" id="KW-0472">Membrane</keyword>
<dbReference type="Proteomes" id="UP001206350">
    <property type="component" value="Unassembled WGS sequence"/>
</dbReference>
<reference evidence="4 5" key="1">
    <citation type="journal article" date="2022" name="Microbiol. Spectr.">
        <title>Microbiota of the Pregnant Mouse: Characterization of the Bacterial Communities in the Oral Cavity, Lung, Intestine, and Vagina through Culture and DNA Sequencing.</title>
        <authorList>
            <person name="Greenberg J.M."/>
            <person name="Romero R."/>
            <person name="Winters A.D."/>
            <person name="Galaz J."/>
            <person name="Garcia-Flores V."/>
            <person name="Arenas-Hernandez M."/>
            <person name="Panzer J."/>
            <person name="Shaffer Z."/>
            <person name="Kracht D.J."/>
            <person name="Gomez-Lopez N."/>
            <person name="Theis K.R."/>
        </authorList>
    </citation>
    <scope>NUCLEOTIDE SEQUENCE [LARGE SCALE GENOMIC DNA]</scope>
    <source>
        <strain evidence="4 5">MAC-C1-H1</strain>
    </source>
</reference>
<accession>A0AAW5LCP3</accession>
<organism evidence="4 5">
    <name type="scientific">Rodentibacter pneumotropicus</name>
    <dbReference type="NCBI Taxonomy" id="758"/>
    <lineage>
        <taxon>Bacteria</taxon>
        <taxon>Pseudomonadati</taxon>
        <taxon>Pseudomonadota</taxon>
        <taxon>Gammaproteobacteria</taxon>
        <taxon>Pasteurellales</taxon>
        <taxon>Pasteurellaceae</taxon>
        <taxon>Rodentibacter</taxon>
    </lineage>
</organism>
<proteinExistence type="predicted"/>
<feature type="domain" description="Phage tail tape measure protein" evidence="3">
    <location>
        <begin position="187"/>
        <end position="404"/>
    </location>
</feature>
<dbReference type="InterPro" id="IPR010090">
    <property type="entry name" value="Phage_tape_meas"/>
</dbReference>
<feature type="transmembrane region" description="Helical" evidence="2">
    <location>
        <begin position="582"/>
        <end position="603"/>
    </location>
</feature>
<comment type="caution">
    <text evidence="4">The sequence shown here is derived from an EMBL/GenBank/DDBJ whole genome shotgun (WGS) entry which is preliminary data.</text>
</comment>
<sequence length="938" mass="102214">MANNLVLGLVIGASLKGSFSAAFGKANKTIENLSGSLGKATKMHDRMGASITKMQAKQVSLHQKIQLAYLSGDKSLGRLTRRYEKMQGQITQLVAKQQRFTSAIQTSEKAQKALSTAIENQKNRKKNRDELKGKLINSTAATAGIAYPTWNAVKTYMNQEEAANNLKISMMKADGTFGKFNEIGKIADQLGTNLPGTREDFYKLARAAKMQGISDDTLINGGLETSAKLNVLLNMDQEPGGEFFAKMMEAHGLTEAELAASADDLQRAMFAAGMNKDDMYGAMTYYASNVRSMKLTGRENSQKLFAIEGLAAQQGLEGTSFGTNFSTMLDRMSKGPQMIAEAKKGMKAAARDILDKSKVSFDFWDKKGNFKGIDAMVAELEKLNVIRQKFGDQAAQDVADAMFGTEGKRVALLLGEQGTKGLQSFLQKMKDQASLEERVAQKTKTLSAALESLGGAWESAVGTFGSAFADDIKSLAKGFQSFTEDTLTPFVKEHKTAIKWVVAGAAGFAMLSTGVLATKFAFSGAASLFSGALMPIRLFRAIKATKELDALTGTVSKTGRAMKWLGTAFGVLKKNFITLGRVFLTNPIGLIITGIAVAAYLIYDNWGPISAWFSNLWANVTTYFQNFCTWVQGIWNGATEWVSSAWAGVSDYFGQLWDSITNFFNSGIGNITATILNWSPLGLFYQIFAGVLSWFGIDLPNKFTDFGKNMIDGLVNGIRNAWEGAKQIVSDLGDGIKGWFKEKLGIHSPSRVFKGYGDNIATGLALGIADNALKATQAVDKMSKKVKKAAPKKLLAPVVHAPVAKSAVKFEPVFKPLLKEKKGFLGSLWDDIKVGANFIGNLLGLNQPTDFRTPGFNPHSNEQSSIFSDYQPLNRHAVAHNETNQNNGIVVNFNPTIHISSGSDSSIQEQVVQALRNGSYEFEQMLRRVLDQQQRRAY</sequence>
<dbReference type="PANTHER" id="PTHR37813">
    <property type="entry name" value="FELS-2 PROPHAGE PROTEIN"/>
    <property type="match status" value="1"/>
</dbReference>
<evidence type="ECO:0000313" key="5">
    <source>
        <dbReference type="Proteomes" id="UP001206350"/>
    </source>
</evidence>
<dbReference type="AlphaFoldDB" id="A0AAW5LCP3"/>
<dbReference type="NCBIfam" id="TIGR01760">
    <property type="entry name" value="tape_meas_TP901"/>
    <property type="match status" value="1"/>
</dbReference>
<feature type="transmembrane region" description="Helical" evidence="2">
    <location>
        <begin position="683"/>
        <end position="700"/>
    </location>
</feature>
<protein>
    <submittedName>
        <fullName evidence="4">Phage tail tape measure protein</fullName>
    </submittedName>
</protein>
<evidence type="ECO:0000256" key="1">
    <source>
        <dbReference type="ARBA" id="ARBA00022612"/>
    </source>
</evidence>
<gene>
    <name evidence="4" type="ORF">MUU45_001734</name>
</gene>
<dbReference type="PANTHER" id="PTHR37813:SF1">
    <property type="entry name" value="FELS-2 PROPHAGE PROTEIN"/>
    <property type="match status" value="1"/>
</dbReference>
<name>A0AAW5LCP3_9PAST</name>
<keyword evidence="1" id="KW-1188">Viral release from host cell</keyword>
<keyword evidence="5" id="KW-1185">Reference proteome</keyword>
<dbReference type="Pfam" id="PF10145">
    <property type="entry name" value="PhageMin_Tail"/>
    <property type="match status" value="1"/>
</dbReference>
<evidence type="ECO:0000259" key="3">
    <source>
        <dbReference type="Pfam" id="PF10145"/>
    </source>
</evidence>
<keyword evidence="2" id="KW-1133">Transmembrane helix</keyword>
<evidence type="ECO:0000313" key="4">
    <source>
        <dbReference type="EMBL" id="MCQ9121246.1"/>
    </source>
</evidence>
<dbReference type="EMBL" id="JALJCU010000009">
    <property type="protein sequence ID" value="MCQ9121246.1"/>
    <property type="molecule type" value="Genomic_DNA"/>
</dbReference>
<evidence type="ECO:0000256" key="2">
    <source>
        <dbReference type="SAM" id="Phobius"/>
    </source>
</evidence>
<dbReference type="RefSeq" id="WP_256891861.1">
    <property type="nucleotide sequence ID" value="NZ_JALJCU010000009.1"/>
</dbReference>